<gene>
    <name evidence="2" type="ORF">ASU35_12685</name>
</gene>
<feature type="transmembrane region" description="Helical" evidence="1">
    <location>
        <begin position="147"/>
        <end position="174"/>
    </location>
</feature>
<keyword evidence="1" id="KW-0472">Membrane</keyword>
<keyword evidence="1" id="KW-0812">Transmembrane</keyword>
<organism evidence="2 3">
    <name type="scientific">Acetivibrio ethanolgignens</name>
    <dbReference type="NCBI Taxonomy" id="290052"/>
    <lineage>
        <taxon>Bacteria</taxon>
        <taxon>Bacillati</taxon>
        <taxon>Bacillota</taxon>
        <taxon>Clostridia</taxon>
        <taxon>Eubacteriales</taxon>
        <taxon>Oscillospiraceae</taxon>
        <taxon>Acetivibrio</taxon>
    </lineage>
</organism>
<feature type="transmembrane region" description="Helical" evidence="1">
    <location>
        <begin position="71"/>
        <end position="95"/>
    </location>
</feature>
<dbReference type="Proteomes" id="UP000054874">
    <property type="component" value="Unassembled WGS sequence"/>
</dbReference>
<feature type="transmembrane region" description="Helical" evidence="1">
    <location>
        <begin position="476"/>
        <end position="495"/>
    </location>
</feature>
<feature type="transmembrane region" description="Helical" evidence="1">
    <location>
        <begin position="34"/>
        <end position="59"/>
    </location>
</feature>
<feature type="transmembrane region" description="Helical" evidence="1">
    <location>
        <begin position="116"/>
        <end position="141"/>
    </location>
</feature>
<keyword evidence="1" id="KW-1133">Transmembrane helix</keyword>
<feature type="transmembrane region" description="Helical" evidence="1">
    <location>
        <begin position="247"/>
        <end position="268"/>
    </location>
</feature>
<feature type="transmembrane region" description="Helical" evidence="1">
    <location>
        <begin position="501"/>
        <end position="520"/>
    </location>
</feature>
<reference evidence="2 3" key="1">
    <citation type="submission" date="2015-11" db="EMBL/GenBank/DDBJ databases">
        <title>Butyribacter intestini gen. nov., sp. nov., a butyric acid-producing bacterium of the family Lachnospiraceae isolated from the human faeces.</title>
        <authorList>
            <person name="Zou Y."/>
            <person name="Xue W."/>
            <person name="Luo G."/>
            <person name="Lv M."/>
        </authorList>
    </citation>
    <scope>NUCLEOTIDE SEQUENCE [LARGE SCALE GENOMIC DNA]</scope>
    <source>
        <strain evidence="2 3">ACET-33324</strain>
    </source>
</reference>
<dbReference type="EMBL" id="LNAM01000169">
    <property type="protein sequence ID" value="KSV58514.1"/>
    <property type="molecule type" value="Genomic_DNA"/>
</dbReference>
<protein>
    <submittedName>
        <fullName evidence="2">Uncharacterized protein</fullName>
    </submittedName>
</protein>
<feature type="transmembrane region" description="Helical" evidence="1">
    <location>
        <begin position="186"/>
        <end position="206"/>
    </location>
</feature>
<evidence type="ECO:0000313" key="2">
    <source>
        <dbReference type="EMBL" id="KSV58514.1"/>
    </source>
</evidence>
<name>A0A0V8QD82_9FIRM</name>
<sequence length="529" mass="58779">MSKHLMRLLRLQMSNFLGINELLHTRDSKKRNRFLWMALVWAVLIFMLMGYVAGFSYGFIHLGMAEIVPMYLYTVVSLLILFLTFFKAGSTLFSMKGYEMLVSLPVSRTDIVFSRFACMYLTNLLAGCMIMLPGIAVYGYFIRPGIFFYLICFISTLFLPLLPLTLASVVGAMIRAVSARTKHKSIGETVLMLVFIVAVMVGSMMMSGQEEQMNAELLKNMAGALTEQIGKIYPPALWFKAALAGDMAAFLLLLILPMAIFAVFLTVLQKYFQSICTALNAVIVKNNYKMENLQANGIVTALWKKELKRYFASSVYVTNTIVGYVLAALAAFALLFMGAKGLEKVMEIPGLERMIGRCIPFGVACLMSITTMTSCSISMEGKSFWQIQTLPVHSKAVYDSKILANLTVAAPFYVLTVILICLAIRPTLLEAIWIVLIPACYLLFTATAGITVNLLFPVLNWESEVRVVKQSASTMVMMLIGMVSSILPLAAIIVLRNVSVHLLNTAFAVLLLAVTGILYTRNNRKELMM</sequence>
<accession>A0A0V8QD82</accession>
<feature type="transmembrane region" description="Helical" evidence="1">
    <location>
        <begin position="402"/>
        <end position="425"/>
    </location>
</feature>
<dbReference type="AlphaFoldDB" id="A0A0V8QD82"/>
<dbReference type="OrthoDB" id="138672at2"/>
<keyword evidence="3" id="KW-1185">Reference proteome</keyword>
<feature type="transmembrane region" description="Helical" evidence="1">
    <location>
        <begin position="315"/>
        <end position="339"/>
    </location>
</feature>
<evidence type="ECO:0000313" key="3">
    <source>
        <dbReference type="Proteomes" id="UP000054874"/>
    </source>
</evidence>
<proteinExistence type="predicted"/>
<comment type="caution">
    <text evidence="2">The sequence shown here is derived from an EMBL/GenBank/DDBJ whole genome shotgun (WGS) entry which is preliminary data.</text>
</comment>
<evidence type="ECO:0000256" key="1">
    <source>
        <dbReference type="SAM" id="Phobius"/>
    </source>
</evidence>
<feature type="transmembrane region" description="Helical" evidence="1">
    <location>
        <begin position="431"/>
        <end position="456"/>
    </location>
</feature>
<dbReference type="STRING" id="290052.ASU35_12685"/>
<dbReference type="RefSeq" id="WP_058353264.1">
    <property type="nucleotide sequence ID" value="NZ_CABMMD010000169.1"/>
</dbReference>